<evidence type="ECO:0000256" key="1">
    <source>
        <dbReference type="ARBA" id="ARBA00004832"/>
    </source>
</evidence>
<name>A0A814DEQ2_ADIRI</name>
<sequence>MTERLIHNHSSSINGNQKLNLLFDANLLQSAFKEYASKDPKLQGNIYNGRYLIRPLAASDYDHGYVDLLRQLTECGKYSLEDFEKRFFDMKQCANTYYILIIEDLDSDKQIIGSTTLICEKKFIRQLGIRGRIEDVVVDHHYRGQQLGKLLIELLTKFAKEQCDCYKVSLECKDNLVGFYQQFGYDHEDQQNYLCQRFQKSNCIVSARLLLHCIIQSTGEK</sequence>
<dbReference type="AlphaFoldDB" id="A0A814DEQ2"/>
<evidence type="ECO:0000313" key="6">
    <source>
        <dbReference type="EMBL" id="CAF0952683.1"/>
    </source>
</evidence>
<dbReference type="SUPFAM" id="SSF55729">
    <property type="entry name" value="Acyl-CoA N-acyltransferases (Nat)"/>
    <property type="match status" value="1"/>
</dbReference>
<evidence type="ECO:0000313" key="7">
    <source>
        <dbReference type="Proteomes" id="UP000663852"/>
    </source>
</evidence>
<comment type="pathway">
    <text evidence="1 4">Nucleotide-sugar biosynthesis; UDP-N-acetyl-alpha-D-glucosamine biosynthesis; N-acetyl-alpha-D-glucosamine 1-phosphate from alpha-D-glucosamine 6-phosphate (route I): step 1/2.</text>
</comment>
<comment type="caution">
    <text evidence="6">The sequence shown here is derived from an EMBL/GenBank/DDBJ whole genome shotgun (WGS) entry which is preliminary data.</text>
</comment>
<proteinExistence type="inferred from homology"/>
<gene>
    <name evidence="6" type="ORF">EDS130_LOCUS12426</name>
</gene>
<comment type="similarity">
    <text evidence="2 4">Belongs to the acetyltransferase family. GNA1 subfamily.</text>
</comment>
<dbReference type="UniPathway" id="UPA00113">
    <property type="reaction ID" value="UER00529"/>
</dbReference>
<dbReference type="EMBL" id="CAJNOJ010000047">
    <property type="protein sequence ID" value="CAF0952683.1"/>
    <property type="molecule type" value="Genomic_DNA"/>
</dbReference>
<keyword evidence="4" id="KW-0808">Transferase</keyword>
<dbReference type="GO" id="GO:0006048">
    <property type="term" value="P:UDP-N-acetylglucosamine biosynthetic process"/>
    <property type="evidence" value="ECO:0007669"/>
    <property type="project" value="UniProtKB-UniRule"/>
</dbReference>
<dbReference type="InterPro" id="IPR039143">
    <property type="entry name" value="GNPNAT1-like"/>
</dbReference>
<dbReference type="CDD" id="cd04301">
    <property type="entry name" value="NAT_SF"/>
    <property type="match status" value="1"/>
</dbReference>
<dbReference type="PANTHER" id="PTHR13355:SF11">
    <property type="entry name" value="GLUCOSAMINE 6-PHOSPHATE N-ACETYLTRANSFERASE"/>
    <property type="match status" value="1"/>
</dbReference>
<evidence type="ECO:0000256" key="4">
    <source>
        <dbReference type="RuleBase" id="RU365086"/>
    </source>
</evidence>
<organism evidence="6 7">
    <name type="scientific">Adineta ricciae</name>
    <name type="common">Rotifer</name>
    <dbReference type="NCBI Taxonomy" id="249248"/>
    <lineage>
        <taxon>Eukaryota</taxon>
        <taxon>Metazoa</taxon>
        <taxon>Spiralia</taxon>
        <taxon>Gnathifera</taxon>
        <taxon>Rotifera</taxon>
        <taxon>Eurotatoria</taxon>
        <taxon>Bdelloidea</taxon>
        <taxon>Adinetida</taxon>
        <taxon>Adinetidae</taxon>
        <taxon>Adineta</taxon>
    </lineage>
</organism>
<evidence type="ECO:0000259" key="5">
    <source>
        <dbReference type="PROSITE" id="PS51186"/>
    </source>
</evidence>
<protein>
    <recommendedName>
        <fullName evidence="4">Glucosamine 6-phosphate N-acetyltransferase</fullName>
        <ecNumber evidence="4">2.3.1.4</ecNumber>
    </recommendedName>
</protein>
<accession>A0A814DEQ2</accession>
<comment type="catalytic activity">
    <reaction evidence="3 4">
        <text>D-glucosamine 6-phosphate + acetyl-CoA = N-acetyl-D-glucosamine 6-phosphate + CoA + H(+)</text>
        <dbReference type="Rhea" id="RHEA:10292"/>
        <dbReference type="ChEBI" id="CHEBI:15378"/>
        <dbReference type="ChEBI" id="CHEBI:57287"/>
        <dbReference type="ChEBI" id="CHEBI:57288"/>
        <dbReference type="ChEBI" id="CHEBI:57513"/>
        <dbReference type="ChEBI" id="CHEBI:58725"/>
        <dbReference type="EC" id="2.3.1.4"/>
    </reaction>
</comment>
<dbReference type="InterPro" id="IPR016181">
    <property type="entry name" value="Acyl_CoA_acyltransferase"/>
</dbReference>
<dbReference type="GO" id="GO:0004343">
    <property type="term" value="F:glucosamine 6-phosphate N-acetyltransferase activity"/>
    <property type="evidence" value="ECO:0007669"/>
    <property type="project" value="UniProtKB-UniRule"/>
</dbReference>
<dbReference type="PROSITE" id="PS51186">
    <property type="entry name" value="GNAT"/>
    <property type="match status" value="1"/>
</dbReference>
<dbReference type="PANTHER" id="PTHR13355">
    <property type="entry name" value="GLUCOSAMINE 6-PHOSPHATE N-ACETYLTRANSFERASE"/>
    <property type="match status" value="1"/>
</dbReference>
<feature type="domain" description="N-acetyltransferase" evidence="5">
    <location>
        <begin position="51"/>
        <end position="212"/>
    </location>
</feature>
<dbReference type="Gene3D" id="3.40.630.30">
    <property type="match status" value="1"/>
</dbReference>
<dbReference type="Pfam" id="PF00583">
    <property type="entry name" value="Acetyltransf_1"/>
    <property type="match status" value="1"/>
</dbReference>
<dbReference type="Proteomes" id="UP000663852">
    <property type="component" value="Unassembled WGS sequence"/>
</dbReference>
<evidence type="ECO:0000256" key="3">
    <source>
        <dbReference type="ARBA" id="ARBA00048964"/>
    </source>
</evidence>
<dbReference type="OrthoDB" id="10039976at2759"/>
<keyword evidence="4" id="KW-0012">Acyltransferase</keyword>
<evidence type="ECO:0000256" key="2">
    <source>
        <dbReference type="ARBA" id="ARBA00006048"/>
    </source>
</evidence>
<dbReference type="EC" id="2.3.1.4" evidence="4"/>
<dbReference type="InterPro" id="IPR000182">
    <property type="entry name" value="GNAT_dom"/>
</dbReference>
<reference evidence="6" key="1">
    <citation type="submission" date="2021-02" db="EMBL/GenBank/DDBJ databases">
        <authorList>
            <person name="Nowell W R."/>
        </authorList>
    </citation>
    <scope>NUCLEOTIDE SEQUENCE</scope>
</reference>